<dbReference type="HOGENOM" id="CLU_2512778_0_0_1"/>
<organism evidence="2 3">
    <name type="scientific">Galerina marginata (strain CBS 339.88)</name>
    <dbReference type="NCBI Taxonomy" id="685588"/>
    <lineage>
        <taxon>Eukaryota</taxon>
        <taxon>Fungi</taxon>
        <taxon>Dikarya</taxon>
        <taxon>Basidiomycota</taxon>
        <taxon>Agaricomycotina</taxon>
        <taxon>Agaricomycetes</taxon>
        <taxon>Agaricomycetidae</taxon>
        <taxon>Agaricales</taxon>
        <taxon>Agaricineae</taxon>
        <taxon>Strophariaceae</taxon>
        <taxon>Galerina</taxon>
    </lineage>
</organism>
<proteinExistence type="predicted"/>
<name>A0A067S5H3_GALM3</name>
<evidence type="ECO:0000313" key="3">
    <source>
        <dbReference type="Proteomes" id="UP000027222"/>
    </source>
</evidence>
<keyword evidence="3" id="KW-1185">Reference proteome</keyword>
<sequence length="85" mass="9756">MRNDEQGHHWLSHTASHKVTNRETRTRNEPQTTTTARPKDREARQPRESTPNRQPPPRLHCSSGRYLRSAMAVCPTAILGRTSEI</sequence>
<evidence type="ECO:0000256" key="1">
    <source>
        <dbReference type="SAM" id="MobiDB-lite"/>
    </source>
</evidence>
<dbReference type="Proteomes" id="UP000027222">
    <property type="component" value="Unassembled WGS sequence"/>
</dbReference>
<feature type="region of interest" description="Disordered" evidence="1">
    <location>
        <begin position="1"/>
        <end position="64"/>
    </location>
</feature>
<gene>
    <name evidence="2" type="ORF">GALMADRAFT_148959</name>
</gene>
<evidence type="ECO:0000313" key="2">
    <source>
        <dbReference type="EMBL" id="KDR65132.1"/>
    </source>
</evidence>
<feature type="compositionally biased region" description="Basic and acidic residues" evidence="1">
    <location>
        <begin position="37"/>
        <end position="47"/>
    </location>
</feature>
<accession>A0A067S5H3</accession>
<dbReference type="EMBL" id="KL142507">
    <property type="protein sequence ID" value="KDR65132.1"/>
    <property type="molecule type" value="Genomic_DNA"/>
</dbReference>
<reference evidence="3" key="1">
    <citation type="journal article" date="2014" name="Proc. Natl. Acad. Sci. U.S.A.">
        <title>Extensive sampling of basidiomycete genomes demonstrates inadequacy of the white-rot/brown-rot paradigm for wood decay fungi.</title>
        <authorList>
            <person name="Riley R."/>
            <person name="Salamov A.A."/>
            <person name="Brown D.W."/>
            <person name="Nagy L.G."/>
            <person name="Floudas D."/>
            <person name="Held B.W."/>
            <person name="Levasseur A."/>
            <person name="Lombard V."/>
            <person name="Morin E."/>
            <person name="Otillar R."/>
            <person name="Lindquist E.A."/>
            <person name="Sun H."/>
            <person name="LaButti K.M."/>
            <person name="Schmutz J."/>
            <person name="Jabbour D."/>
            <person name="Luo H."/>
            <person name="Baker S.E."/>
            <person name="Pisabarro A.G."/>
            <person name="Walton J.D."/>
            <person name="Blanchette R.A."/>
            <person name="Henrissat B."/>
            <person name="Martin F."/>
            <person name="Cullen D."/>
            <person name="Hibbett D.S."/>
            <person name="Grigoriev I.V."/>
        </authorList>
    </citation>
    <scope>NUCLEOTIDE SEQUENCE [LARGE SCALE GENOMIC DNA]</scope>
    <source>
        <strain evidence="3">CBS 339.88</strain>
    </source>
</reference>
<dbReference type="AlphaFoldDB" id="A0A067S5H3"/>
<protein>
    <submittedName>
        <fullName evidence="2">Uncharacterized protein</fullName>
    </submittedName>
</protein>